<name>A0A9Q0H4N3_9MAGN</name>
<keyword evidence="2" id="KW-1185">Reference proteome</keyword>
<sequence length="157" mass="17673">MICATLPGQLGNLPYECLITTLLTRLHVDLLDERIQEKTFSSDLDWKAICKMGMRDAQSWSISGSFTHYRSFTTVTDLRVGELLDAQCATDGRVGELLDAQRATDGRVGELLDAQRASDQWMAELTASLQTTQTRITWLTRVYAEDYDRDREAPPAP</sequence>
<comment type="caution">
    <text evidence="1">The sequence shown here is derived from an EMBL/GenBank/DDBJ whole genome shotgun (WGS) entry which is preliminary data.</text>
</comment>
<proteinExistence type="predicted"/>
<dbReference type="Proteomes" id="UP001141806">
    <property type="component" value="Unassembled WGS sequence"/>
</dbReference>
<protein>
    <submittedName>
        <fullName evidence="1">Uncharacterized protein</fullName>
    </submittedName>
</protein>
<dbReference type="EMBL" id="JAMYWD010000009">
    <property type="protein sequence ID" value="KAJ4959811.1"/>
    <property type="molecule type" value="Genomic_DNA"/>
</dbReference>
<gene>
    <name evidence="1" type="ORF">NE237_019721</name>
</gene>
<dbReference type="AlphaFoldDB" id="A0A9Q0H4N3"/>
<reference evidence="1" key="1">
    <citation type="journal article" date="2023" name="Plant J.">
        <title>The genome of the king protea, Protea cynaroides.</title>
        <authorList>
            <person name="Chang J."/>
            <person name="Duong T.A."/>
            <person name="Schoeman C."/>
            <person name="Ma X."/>
            <person name="Roodt D."/>
            <person name="Barker N."/>
            <person name="Li Z."/>
            <person name="Van de Peer Y."/>
            <person name="Mizrachi E."/>
        </authorList>
    </citation>
    <scope>NUCLEOTIDE SEQUENCE</scope>
    <source>
        <tissue evidence="1">Young leaves</tissue>
    </source>
</reference>
<evidence type="ECO:0000313" key="1">
    <source>
        <dbReference type="EMBL" id="KAJ4959811.1"/>
    </source>
</evidence>
<evidence type="ECO:0000313" key="2">
    <source>
        <dbReference type="Proteomes" id="UP001141806"/>
    </source>
</evidence>
<accession>A0A9Q0H4N3</accession>
<organism evidence="1 2">
    <name type="scientific">Protea cynaroides</name>
    <dbReference type="NCBI Taxonomy" id="273540"/>
    <lineage>
        <taxon>Eukaryota</taxon>
        <taxon>Viridiplantae</taxon>
        <taxon>Streptophyta</taxon>
        <taxon>Embryophyta</taxon>
        <taxon>Tracheophyta</taxon>
        <taxon>Spermatophyta</taxon>
        <taxon>Magnoliopsida</taxon>
        <taxon>Proteales</taxon>
        <taxon>Proteaceae</taxon>
        <taxon>Protea</taxon>
    </lineage>
</organism>